<keyword evidence="3" id="KW-1133">Transmembrane helix</keyword>
<evidence type="ECO:0000313" key="7">
    <source>
        <dbReference type="Proteomes" id="UP001230188"/>
    </source>
</evidence>
<protein>
    <recommendedName>
        <fullName evidence="5">Exostosin GT47 domain-containing protein</fullName>
    </recommendedName>
</protein>
<feature type="transmembrane region" description="Helical" evidence="3">
    <location>
        <begin position="434"/>
        <end position="458"/>
    </location>
</feature>
<dbReference type="AlphaFoldDB" id="A0AAD7XHP2"/>
<organism evidence="6 7">
    <name type="scientific">Chrysophaeum taylorii</name>
    <dbReference type="NCBI Taxonomy" id="2483200"/>
    <lineage>
        <taxon>Eukaryota</taxon>
        <taxon>Sar</taxon>
        <taxon>Stramenopiles</taxon>
        <taxon>Ochrophyta</taxon>
        <taxon>Pelagophyceae</taxon>
        <taxon>Pelagomonadales</taxon>
        <taxon>Pelagomonadaceae</taxon>
        <taxon>Chrysophaeum</taxon>
    </lineage>
</organism>
<sequence>MECWFLLRGLVFACGVLGAASDWGPPTCWDEPECWALNDGEGGHQRKGGSVRSNVPGSIITDTYWGFPAFYLRDHLVGREKWDLRGVALRVFERFALLPRRRANSPYLVFFKPTFCGWEYRCPPLVDALIRNRTDVVWIGHDLTGMILAYPDHRLPGVTIPGELASTIYHAWRYRGSRSWPHKHLLTFQGKCPSKHHAHEWYLNYSVRGELNRLFNLVNKQNYGNEPRPGLPDGVEFNCIQKQRGRFSSDEIVAKYDDLLDTQFALVPRGDERWSFRFLEAVGAGAIPVVVADGLTLPFENLIDWEQIVVRIPERAVVEMDTFSDFLALLPTDHESVARRHDLLVKVNDEFLKDGDMIKTTFRTSLYKYIDTNQRADHVFIDYDTYDPPPQAVSRGAIPPQPRPPPAADDAAAVAAKSTAVAAAQTVLPELDPWLWLIESVVVWYALFVCLALLLVLLHLRRRRRVRSQHQSSAQGARSVPAAGSNPA</sequence>
<evidence type="ECO:0000259" key="5">
    <source>
        <dbReference type="Pfam" id="PF03016"/>
    </source>
</evidence>
<comment type="caution">
    <text evidence="6">The sequence shown here is derived from an EMBL/GenBank/DDBJ whole genome shotgun (WGS) entry which is preliminary data.</text>
</comment>
<keyword evidence="4" id="KW-0732">Signal</keyword>
<dbReference type="InterPro" id="IPR040911">
    <property type="entry name" value="Exostosin_GT47"/>
</dbReference>
<evidence type="ECO:0000256" key="2">
    <source>
        <dbReference type="SAM" id="MobiDB-lite"/>
    </source>
</evidence>
<dbReference type="EMBL" id="JAQMWT010000546">
    <property type="protein sequence ID" value="KAJ8599758.1"/>
    <property type="molecule type" value="Genomic_DNA"/>
</dbReference>
<dbReference type="Pfam" id="PF03016">
    <property type="entry name" value="Exostosin_GT47"/>
    <property type="match status" value="1"/>
</dbReference>
<gene>
    <name evidence="6" type="ORF">CTAYLR_003399</name>
</gene>
<dbReference type="PANTHER" id="PTHR11062">
    <property type="entry name" value="EXOSTOSIN HEPARAN SULFATE GLYCOSYLTRANSFERASE -RELATED"/>
    <property type="match status" value="1"/>
</dbReference>
<dbReference type="Proteomes" id="UP001230188">
    <property type="component" value="Unassembled WGS sequence"/>
</dbReference>
<proteinExistence type="inferred from homology"/>
<evidence type="ECO:0000256" key="3">
    <source>
        <dbReference type="SAM" id="Phobius"/>
    </source>
</evidence>
<evidence type="ECO:0000256" key="4">
    <source>
        <dbReference type="SAM" id="SignalP"/>
    </source>
</evidence>
<dbReference type="PANTHER" id="PTHR11062:SF73">
    <property type="entry name" value="EXOSTOSIN-LIKE 3"/>
    <property type="match status" value="1"/>
</dbReference>
<feature type="signal peptide" evidence="4">
    <location>
        <begin position="1"/>
        <end position="21"/>
    </location>
</feature>
<evidence type="ECO:0000256" key="1">
    <source>
        <dbReference type="ARBA" id="ARBA00010271"/>
    </source>
</evidence>
<accession>A0AAD7XHP2</accession>
<feature type="region of interest" description="Disordered" evidence="2">
    <location>
        <begin position="468"/>
        <end position="488"/>
    </location>
</feature>
<dbReference type="InterPro" id="IPR004263">
    <property type="entry name" value="Exostosin"/>
</dbReference>
<keyword evidence="7" id="KW-1185">Reference proteome</keyword>
<reference evidence="6" key="1">
    <citation type="submission" date="2023-01" db="EMBL/GenBank/DDBJ databases">
        <title>Metagenome sequencing of chrysophaentin producing Chrysophaeum taylorii.</title>
        <authorList>
            <person name="Davison J."/>
            <person name="Bewley C."/>
        </authorList>
    </citation>
    <scope>NUCLEOTIDE SEQUENCE</scope>
    <source>
        <strain evidence="6">NIES-1699</strain>
    </source>
</reference>
<evidence type="ECO:0000313" key="6">
    <source>
        <dbReference type="EMBL" id="KAJ8599758.1"/>
    </source>
</evidence>
<comment type="similarity">
    <text evidence="1">Belongs to the glycosyltransferase 47 family.</text>
</comment>
<keyword evidence="3" id="KW-0472">Membrane</keyword>
<feature type="domain" description="Exostosin GT47" evidence="5">
    <location>
        <begin position="239"/>
        <end position="321"/>
    </location>
</feature>
<feature type="region of interest" description="Disordered" evidence="2">
    <location>
        <begin position="391"/>
        <end position="411"/>
    </location>
</feature>
<keyword evidence="3" id="KW-0812">Transmembrane</keyword>
<feature type="chain" id="PRO_5042009263" description="Exostosin GT47 domain-containing protein" evidence="4">
    <location>
        <begin position="22"/>
        <end position="488"/>
    </location>
</feature>
<dbReference type="GO" id="GO:0016757">
    <property type="term" value="F:glycosyltransferase activity"/>
    <property type="evidence" value="ECO:0007669"/>
    <property type="project" value="InterPro"/>
</dbReference>
<name>A0AAD7XHP2_9STRA</name>